<keyword evidence="4" id="KW-0234">DNA repair</keyword>
<keyword evidence="5" id="KW-0539">Nucleus</keyword>
<reference evidence="11" key="1">
    <citation type="submission" date="2016-06" db="EMBL/GenBank/DDBJ databases">
        <title>Parallel loss of symbiosis genes in relatives of nitrogen-fixing non-legume Parasponia.</title>
        <authorList>
            <person name="Van Velzen R."/>
            <person name="Holmer R."/>
            <person name="Bu F."/>
            <person name="Rutten L."/>
            <person name="Van Zeijl A."/>
            <person name="Liu W."/>
            <person name="Santuari L."/>
            <person name="Cao Q."/>
            <person name="Sharma T."/>
            <person name="Shen D."/>
            <person name="Roswanjaya Y."/>
            <person name="Wardhani T."/>
            <person name="Kalhor M.S."/>
            <person name="Jansen J."/>
            <person name="Van den Hoogen J."/>
            <person name="Gungor B."/>
            <person name="Hartog M."/>
            <person name="Hontelez J."/>
            <person name="Verver J."/>
            <person name="Yang W.-C."/>
            <person name="Schijlen E."/>
            <person name="Repin R."/>
            <person name="Schilthuizen M."/>
            <person name="Schranz E."/>
            <person name="Heidstra R."/>
            <person name="Miyata K."/>
            <person name="Fedorova E."/>
            <person name="Kohlen W."/>
            <person name="Bisseling T."/>
            <person name="Smit S."/>
            <person name="Geurts R."/>
        </authorList>
    </citation>
    <scope>NUCLEOTIDE SEQUENCE [LARGE SCALE GENOMIC DNA]</scope>
    <source>
        <strain evidence="11">cv. WU1-14</strain>
    </source>
</reference>
<comment type="caution">
    <text evidence="10">The sequence shown here is derived from an EMBL/GenBank/DDBJ whole genome shotgun (WGS) entry which is preliminary data.</text>
</comment>
<dbReference type="SMART" id="SM01031">
    <property type="entry name" value="BHD_2"/>
    <property type="match status" value="1"/>
</dbReference>
<dbReference type="STRING" id="3476.A0A2P5C3I5"/>
<dbReference type="Gene3D" id="2.20.20.110">
    <property type="entry name" value="Rad4, beta-hairpin domain BHD1"/>
    <property type="match status" value="1"/>
</dbReference>
<comment type="subcellular location">
    <subcellularLocation>
        <location evidence="1">Nucleus</location>
    </subcellularLocation>
</comment>
<dbReference type="AlphaFoldDB" id="A0A2P5C3I5"/>
<dbReference type="Pfam" id="PF03835">
    <property type="entry name" value="Rad4"/>
    <property type="match status" value="1"/>
</dbReference>
<dbReference type="SMART" id="SM01030">
    <property type="entry name" value="BHD_1"/>
    <property type="match status" value="1"/>
</dbReference>
<feature type="region of interest" description="Disordered" evidence="6">
    <location>
        <begin position="777"/>
        <end position="796"/>
    </location>
</feature>
<dbReference type="SUPFAM" id="SSF54001">
    <property type="entry name" value="Cysteine proteinases"/>
    <property type="match status" value="1"/>
</dbReference>
<dbReference type="GO" id="GO:0003684">
    <property type="term" value="F:damaged DNA binding"/>
    <property type="evidence" value="ECO:0007669"/>
    <property type="project" value="InterPro"/>
</dbReference>
<evidence type="ECO:0000259" key="9">
    <source>
        <dbReference type="SMART" id="SM01032"/>
    </source>
</evidence>
<feature type="domain" description="Rad4 beta-hairpin" evidence="8">
    <location>
        <begin position="585"/>
        <end position="648"/>
    </location>
</feature>
<evidence type="ECO:0000256" key="4">
    <source>
        <dbReference type="ARBA" id="ARBA00023204"/>
    </source>
</evidence>
<dbReference type="InterPro" id="IPR018328">
    <property type="entry name" value="Rad4_beta-hairpin_dom3"/>
</dbReference>
<name>A0A2P5C3I5_PARAD</name>
<protein>
    <submittedName>
        <fullName evidence="10">DNA repair protein Rad</fullName>
    </submittedName>
</protein>
<evidence type="ECO:0000313" key="11">
    <source>
        <dbReference type="Proteomes" id="UP000237105"/>
    </source>
</evidence>
<dbReference type="OrthoDB" id="300780at2759"/>
<feature type="domain" description="Rad4 beta-hairpin" evidence="7">
    <location>
        <begin position="532"/>
        <end position="583"/>
    </location>
</feature>
<gene>
    <name evidence="10" type="ORF">PanWU01x14_187490</name>
</gene>
<dbReference type="Pfam" id="PF10404">
    <property type="entry name" value="BHD_2"/>
    <property type="match status" value="1"/>
</dbReference>
<dbReference type="PANTHER" id="PTHR12135">
    <property type="entry name" value="DNA REPAIR PROTEIN XP-C / RAD4"/>
    <property type="match status" value="1"/>
</dbReference>
<dbReference type="GO" id="GO:0006298">
    <property type="term" value="P:mismatch repair"/>
    <property type="evidence" value="ECO:0007669"/>
    <property type="project" value="TreeGrafter"/>
</dbReference>
<dbReference type="Pfam" id="PF10403">
    <property type="entry name" value="BHD_1"/>
    <property type="match status" value="1"/>
</dbReference>
<evidence type="ECO:0000313" key="10">
    <source>
        <dbReference type="EMBL" id="PON55569.1"/>
    </source>
</evidence>
<sequence>MDDSDWEDGAIPTLDSATNHQEVTIEFNKTTPTPDSVRRKSLRRFTAEEKEVAEIVHKVHLLCLLGRGRLIDRACDDSLIQAALLSLLPRHLLNISNVAKLTAKDLHPLILWFRDNFHIRSSTDVERSFHSALSFALETREGTSEEITALSVALFRALNLTTRFVSILDVASLKPYGDKSDYFSQDTSRSSKGVFSNSTPMVAKKNEVFVSQDISFSPSERDSVCKTSRRDSYKSKDCRLTSNTQHEDSPSNYELNSRGDCSLACEGKLDSSEVCLTQKAKGSKRKGDVEFELQMEMALSSTAVGTVDSKIRSDTNCSNNVSNFFSPSKRVKTIVSKESSSSNGISTAIGSKRVGSPLYWAEVYCNGGNLTGQWVHVDAINAIIDEEMKVEAVAAACKVSLRYVVAFAGNGAKDVTRRYCTKWYKIASKRVDSIWWDAVLAPLREIESRATSDMVRLENDCVDASSSRDNSRKISDNLNVDSFPNNAALLGKSGHEVSKDCGEKTDVESSLRNSLIATRSSLEDMELETRALTEPLPTNQQAYKSHHLYAIEKWLTKYQILHPKGPILGFCSGHPVYPRACVHTLKTKERWLREALQVKVNELPVKELKRSGKLRKVKSLEDDDCAVDNSEGTIKLYGKWQLEPLQLPHAVNGVVPKLNLIVKQNEHGQVDVWSEKCLPPGTVHLRLPRVFSVAKRLEIDYAPAMVGFDFRNGQSYPVYDGIVVCAEFSDVILEAYGEEQERREDEEKKRNEMQAISHWYQLLSSIVTRQRIKSRYGKSLSSHTSTDNQTMNNNSNVQLSANQDNEQSLECGPGDMDRNKSDAPSAQLPEDHQHVFLTEDQCFDEENLVLIKRCHCGFSVEVEEL</sequence>
<keyword evidence="11" id="KW-1185">Reference proteome</keyword>
<dbReference type="GO" id="GO:0005737">
    <property type="term" value="C:cytoplasm"/>
    <property type="evidence" value="ECO:0007669"/>
    <property type="project" value="TreeGrafter"/>
</dbReference>
<dbReference type="InterPro" id="IPR042488">
    <property type="entry name" value="Rad4_BHD3_sf"/>
</dbReference>
<dbReference type="GO" id="GO:0071942">
    <property type="term" value="C:XPC complex"/>
    <property type="evidence" value="ECO:0007669"/>
    <property type="project" value="TreeGrafter"/>
</dbReference>
<dbReference type="InterPro" id="IPR038765">
    <property type="entry name" value="Papain-like_cys_pep_sf"/>
</dbReference>
<evidence type="ECO:0000256" key="6">
    <source>
        <dbReference type="SAM" id="MobiDB-lite"/>
    </source>
</evidence>
<evidence type="ECO:0000256" key="3">
    <source>
        <dbReference type="ARBA" id="ARBA00022763"/>
    </source>
</evidence>
<dbReference type="Proteomes" id="UP000237105">
    <property type="component" value="Unassembled WGS sequence"/>
</dbReference>
<dbReference type="Pfam" id="PF10405">
    <property type="entry name" value="BHD_3"/>
    <property type="match status" value="1"/>
</dbReference>
<evidence type="ECO:0000259" key="8">
    <source>
        <dbReference type="SMART" id="SM01031"/>
    </source>
</evidence>
<dbReference type="PANTHER" id="PTHR12135:SF0">
    <property type="entry name" value="DNA REPAIR PROTEIN COMPLEMENTING XP-C CELLS"/>
    <property type="match status" value="1"/>
</dbReference>
<organism evidence="10 11">
    <name type="scientific">Parasponia andersonii</name>
    <name type="common">Sponia andersonii</name>
    <dbReference type="NCBI Taxonomy" id="3476"/>
    <lineage>
        <taxon>Eukaryota</taxon>
        <taxon>Viridiplantae</taxon>
        <taxon>Streptophyta</taxon>
        <taxon>Embryophyta</taxon>
        <taxon>Tracheophyta</taxon>
        <taxon>Spermatophyta</taxon>
        <taxon>Magnoliopsida</taxon>
        <taxon>eudicotyledons</taxon>
        <taxon>Gunneridae</taxon>
        <taxon>Pentapetalae</taxon>
        <taxon>rosids</taxon>
        <taxon>fabids</taxon>
        <taxon>Rosales</taxon>
        <taxon>Cannabaceae</taxon>
        <taxon>Parasponia</taxon>
    </lineage>
</organism>
<proteinExistence type="inferred from homology"/>
<dbReference type="SMART" id="SM01032">
    <property type="entry name" value="BHD_3"/>
    <property type="match status" value="1"/>
</dbReference>
<evidence type="ECO:0000256" key="5">
    <source>
        <dbReference type="ARBA" id="ARBA00023242"/>
    </source>
</evidence>
<dbReference type="GO" id="GO:0000111">
    <property type="term" value="C:nucleotide-excision repair factor 2 complex"/>
    <property type="evidence" value="ECO:0007669"/>
    <property type="project" value="TreeGrafter"/>
</dbReference>
<dbReference type="InterPro" id="IPR018325">
    <property type="entry name" value="Rad4/PNGase_transGLS-fold"/>
</dbReference>
<keyword evidence="3" id="KW-0227">DNA damage</keyword>
<dbReference type="InterPro" id="IPR004583">
    <property type="entry name" value="DNA_repair_Rad4"/>
</dbReference>
<dbReference type="GO" id="GO:0003697">
    <property type="term" value="F:single-stranded DNA binding"/>
    <property type="evidence" value="ECO:0007669"/>
    <property type="project" value="TreeGrafter"/>
</dbReference>
<comment type="similarity">
    <text evidence="2">Belongs to the XPC family.</text>
</comment>
<feature type="compositionally biased region" description="Polar residues" evidence="6">
    <location>
        <begin position="779"/>
        <end position="796"/>
    </location>
</feature>
<feature type="region of interest" description="Disordered" evidence="6">
    <location>
        <begin position="804"/>
        <end position="826"/>
    </location>
</feature>
<evidence type="ECO:0000256" key="2">
    <source>
        <dbReference type="ARBA" id="ARBA00009525"/>
    </source>
</evidence>
<dbReference type="InterPro" id="IPR018326">
    <property type="entry name" value="Rad4_beta-hairpin_dom1"/>
</dbReference>
<accession>A0A2P5C3I5</accession>
<evidence type="ECO:0000259" key="7">
    <source>
        <dbReference type="SMART" id="SM01030"/>
    </source>
</evidence>
<feature type="domain" description="Rad4 beta-hairpin" evidence="9">
    <location>
        <begin position="662"/>
        <end position="736"/>
    </location>
</feature>
<dbReference type="FunFam" id="3.30.70.2460:FF:000001">
    <property type="entry name" value="DNA repair protein Rad4 family"/>
    <property type="match status" value="1"/>
</dbReference>
<evidence type="ECO:0000256" key="1">
    <source>
        <dbReference type="ARBA" id="ARBA00004123"/>
    </source>
</evidence>
<dbReference type="Gene3D" id="3.30.70.2460">
    <property type="entry name" value="Rad4, beta-hairpin domain BHD3"/>
    <property type="match status" value="1"/>
</dbReference>
<dbReference type="Gene3D" id="3.90.260.10">
    <property type="entry name" value="Transglutaminase-like"/>
    <property type="match status" value="1"/>
</dbReference>
<dbReference type="GO" id="GO:0006289">
    <property type="term" value="P:nucleotide-excision repair"/>
    <property type="evidence" value="ECO:0007669"/>
    <property type="project" value="InterPro"/>
</dbReference>
<dbReference type="InterPro" id="IPR018327">
    <property type="entry name" value="BHD_2"/>
</dbReference>
<dbReference type="EMBL" id="JXTB01000182">
    <property type="protein sequence ID" value="PON55569.1"/>
    <property type="molecule type" value="Genomic_DNA"/>
</dbReference>
<dbReference type="InterPro" id="IPR036985">
    <property type="entry name" value="Transglutaminase-like_sf"/>
</dbReference>